<keyword evidence="1" id="KW-0812">Transmembrane</keyword>
<dbReference type="GeneID" id="18814613"/>
<sequence>MSATANIAQGSRFNLPDLRRVGNTNFHDTRMPSLIKQDRLSLLSDRKARVYSSCFMGNATSCSTADMSYRIRGYPSSPVLELTVERSKRTHHRLILFMMSRTPPSLHLELNDLDGRNRRRIMPGTYNELVLQPINLDRGRVEVNNSLRRVNNLAVSLLENTPTNFRSTVTWLVTLISFAFTLFSPYDGPLYTGYYETYPRGFSELPWVTSSPMEPSLYERESQTQPLPTPHDATGQEITFALCPRYLMLYDRAHKCWLRCSKQEILKQQRYVAVSYRQSDFFTRGEGHSAYWLDFQCTGESQEEKNLDLYRIADVFRGASRTLIKIKETSDDMSSSQGWKSWGSRVWTLPEALLGPCCTLCYTVGTGLGPVHDIGLHQVANLAYEHHDKEMAIINTYGGRETLGRIEHLLLLKDAIWRRFSGPPSQSSVANASASEFTAYPAERVYALMGFFEHRIEPNLLETESQALARLFLANYNDRFLARMVSMLPRKISPTSCWYSDEDVYCTKLWEVEPCIQVLAISKTGAVVVDDCRAAVMKWNGFPEVAFQRDKSFKRLICCVLPRFFWLIFLMSLGLLAVSSVLSIFVMGVSFTLLFVSPRLIIYGHSGRVNAVQPWLIGAKGVVTVEEASRMVCGKTEPGPIRFSYNARGSTLSIPHNADIPRGNPSQASIASRLRNVYTLIDTVSRSVYYFQAERVPTVCVFTGLEGGLGRFVLCSEGHGRCEGELHKETVLRMPTHVGDMMRRCDRIAIGGLGDDSQ</sequence>
<keyword evidence="1" id="KW-1133">Transmembrane helix</keyword>
<dbReference type="HOGENOM" id="CLU_021263_0_0_1"/>
<gene>
    <name evidence="2" type="ORF">SERLADRAFT_435947</name>
</gene>
<dbReference type="AlphaFoldDB" id="F8NQH4"/>
<protein>
    <submittedName>
        <fullName evidence="2">Uncharacterized protein</fullName>
    </submittedName>
</protein>
<dbReference type="OrthoDB" id="2624308at2759"/>
<accession>F8NQH4</accession>
<dbReference type="EMBL" id="GL945432">
    <property type="protein sequence ID" value="EGO26104.1"/>
    <property type="molecule type" value="Genomic_DNA"/>
</dbReference>
<proteinExistence type="predicted"/>
<feature type="transmembrane region" description="Helical" evidence="1">
    <location>
        <begin position="564"/>
        <end position="596"/>
    </location>
</feature>
<evidence type="ECO:0000256" key="1">
    <source>
        <dbReference type="SAM" id="Phobius"/>
    </source>
</evidence>
<reference evidence="2" key="1">
    <citation type="submission" date="2011-04" db="EMBL/GenBank/DDBJ databases">
        <title>Evolution of plant cell wall degrading machinery underlies the functional diversity of forest fungi.</title>
        <authorList>
            <consortium name="US DOE Joint Genome Institute (JGI-PGF)"/>
            <person name="Eastwood D.C."/>
            <person name="Floudas D."/>
            <person name="Binder M."/>
            <person name="Majcherczyk A."/>
            <person name="Schneider P."/>
            <person name="Aerts A."/>
            <person name="Asiegbu F.O."/>
            <person name="Baker S.E."/>
            <person name="Barry K."/>
            <person name="Bendiksby M."/>
            <person name="Blumentritt M."/>
            <person name="Coutinho P.M."/>
            <person name="Cullen D."/>
            <person name="Cullen D."/>
            <person name="Gathman A."/>
            <person name="Goodell B."/>
            <person name="Henrissat B."/>
            <person name="Ihrmark K."/>
            <person name="Kauserud H."/>
            <person name="Kohler A."/>
            <person name="LaButti K."/>
            <person name="Lapidus A."/>
            <person name="Lavin J.L."/>
            <person name="Lee Y.-H."/>
            <person name="Lindquist E."/>
            <person name="Lilly W."/>
            <person name="Lucas S."/>
            <person name="Morin E."/>
            <person name="Murat C."/>
            <person name="Oguiza J.A."/>
            <person name="Park J."/>
            <person name="Pisabarro A.G."/>
            <person name="Riley R."/>
            <person name="Rosling A."/>
            <person name="Salamov A."/>
            <person name="Schmidt O."/>
            <person name="Schmutz J."/>
            <person name="Skrede I."/>
            <person name="Stenlid J."/>
            <person name="Wiebenga A."/>
            <person name="Xie X."/>
            <person name="Kues U."/>
            <person name="Hibbett D.S."/>
            <person name="Hoffmeister D."/>
            <person name="Hogberg N."/>
            <person name="Martin F."/>
            <person name="Grigoriev I.V."/>
            <person name="Watkinson S.C."/>
        </authorList>
    </citation>
    <scope>NUCLEOTIDE SEQUENCE</scope>
    <source>
        <strain evidence="2">S7.9</strain>
    </source>
</reference>
<organism>
    <name type="scientific">Serpula lacrymans var. lacrymans (strain S7.9)</name>
    <name type="common">Dry rot fungus</name>
    <dbReference type="NCBI Taxonomy" id="578457"/>
    <lineage>
        <taxon>Eukaryota</taxon>
        <taxon>Fungi</taxon>
        <taxon>Dikarya</taxon>
        <taxon>Basidiomycota</taxon>
        <taxon>Agaricomycotina</taxon>
        <taxon>Agaricomycetes</taxon>
        <taxon>Agaricomycetidae</taxon>
        <taxon>Boletales</taxon>
        <taxon>Coniophorineae</taxon>
        <taxon>Serpulaceae</taxon>
        <taxon>Serpula</taxon>
    </lineage>
</organism>
<dbReference type="RefSeq" id="XP_007316277.1">
    <property type="nucleotide sequence ID" value="XM_007316215.1"/>
</dbReference>
<evidence type="ECO:0000313" key="2">
    <source>
        <dbReference type="EMBL" id="EGO26104.1"/>
    </source>
</evidence>
<name>F8NQH4_SERL9</name>
<dbReference type="Proteomes" id="UP000008064">
    <property type="component" value="Unassembled WGS sequence"/>
</dbReference>
<keyword evidence="1" id="KW-0472">Membrane</keyword>
<dbReference type="KEGG" id="sla:SERLADRAFT_435947"/>